<dbReference type="PANTHER" id="PTHR28535:SF1">
    <property type="entry name" value="PROTEIN ZGRF1"/>
    <property type="match status" value="1"/>
</dbReference>
<accession>A0A6A6H444</accession>
<evidence type="ECO:0000259" key="2">
    <source>
        <dbReference type="Pfam" id="PF10382"/>
    </source>
</evidence>
<organism evidence="3 4">
    <name type="scientific">Viridothelium virens</name>
    <name type="common">Speckled blister lichen</name>
    <name type="synonym">Trypethelium virens</name>
    <dbReference type="NCBI Taxonomy" id="1048519"/>
    <lineage>
        <taxon>Eukaryota</taxon>
        <taxon>Fungi</taxon>
        <taxon>Dikarya</taxon>
        <taxon>Ascomycota</taxon>
        <taxon>Pezizomycotina</taxon>
        <taxon>Dothideomycetes</taxon>
        <taxon>Dothideomycetes incertae sedis</taxon>
        <taxon>Trypetheliales</taxon>
        <taxon>Trypetheliaceae</taxon>
        <taxon>Viridothelium</taxon>
    </lineage>
</organism>
<reference evidence="3" key="1">
    <citation type="journal article" date="2020" name="Stud. Mycol.">
        <title>101 Dothideomycetes genomes: a test case for predicting lifestyles and emergence of pathogens.</title>
        <authorList>
            <person name="Haridas S."/>
            <person name="Albert R."/>
            <person name="Binder M."/>
            <person name="Bloem J."/>
            <person name="Labutti K."/>
            <person name="Salamov A."/>
            <person name="Andreopoulos B."/>
            <person name="Baker S."/>
            <person name="Barry K."/>
            <person name="Bills G."/>
            <person name="Bluhm B."/>
            <person name="Cannon C."/>
            <person name="Castanera R."/>
            <person name="Culley D."/>
            <person name="Daum C."/>
            <person name="Ezra D."/>
            <person name="Gonzalez J."/>
            <person name="Henrissat B."/>
            <person name="Kuo A."/>
            <person name="Liang C."/>
            <person name="Lipzen A."/>
            <person name="Lutzoni F."/>
            <person name="Magnuson J."/>
            <person name="Mondo S."/>
            <person name="Nolan M."/>
            <person name="Ohm R."/>
            <person name="Pangilinan J."/>
            <person name="Park H.-J."/>
            <person name="Ramirez L."/>
            <person name="Alfaro M."/>
            <person name="Sun H."/>
            <person name="Tritt A."/>
            <person name="Yoshinaga Y."/>
            <person name="Zwiers L.-H."/>
            <person name="Turgeon B."/>
            <person name="Goodwin S."/>
            <person name="Spatafora J."/>
            <person name="Crous P."/>
            <person name="Grigoriev I."/>
        </authorList>
    </citation>
    <scope>NUCLEOTIDE SEQUENCE</scope>
    <source>
        <strain evidence="3">Tuck. ex Michener</strain>
    </source>
</reference>
<feature type="compositionally biased region" description="Basic and acidic residues" evidence="1">
    <location>
        <begin position="508"/>
        <end position="517"/>
    </location>
</feature>
<dbReference type="GO" id="GO:0005634">
    <property type="term" value="C:nucleus"/>
    <property type="evidence" value="ECO:0007669"/>
    <property type="project" value="TreeGrafter"/>
</dbReference>
<evidence type="ECO:0000313" key="3">
    <source>
        <dbReference type="EMBL" id="KAF2232651.1"/>
    </source>
</evidence>
<dbReference type="OrthoDB" id="6513042at2759"/>
<feature type="compositionally biased region" description="Low complexity" evidence="1">
    <location>
        <begin position="492"/>
        <end position="507"/>
    </location>
</feature>
<feature type="compositionally biased region" description="Polar residues" evidence="1">
    <location>
        <begin position="437"/>
        <end position="446"/>
    </location>
</feature>
<dbReference type="Proteomes" id="UP000800092">
    <property type="component" value="Unassembled WGS sequence"/>
</dbReference>
<feature type="compositionally biased region" description="Basic and acidic residues" evidence="1">
    <location>
        <begin position="576"/>
        <end position="587"/>
    </location>
</feature>
<dbReference type="InterPro" id="IPR052800">
    <property type="entry name" value="DNA_Repair_Helicase_ZGRF1"/>
</dbReference>
<dbReference type="PANTHER" id="PTHR28535">
    <property type="entry name" value="ZINC FINGER GRF-TYPE CONTAINING 1"/>
    <property type="match status" value="1"/>
</dbReference>
<evidence type="ECO:0000256" key="1">
    <source>
        <dbReference type="SAM" id="MobiDB-lite"/>
    </source>
</evidence>
<feature type="compositionally biased region" description="Basic and acidic residues" evidence="1">
    <location>
        <begin position="594"/>
        <end position="631"/>
    </location>
</feature>
<feature type="compositionally biased region" description="Basic and acidic residues" evidence="1">
    <location>
        <begin position="125"/>
        <end position="134"/>
    </location>
</feature>
<feature type="domain" description="5'-3' DNA helicase ZGRF1-like N-terminal" evidence="2">
    <location>
        <begin position="25"/>
        <end position="105"/>
    </location>
</feature>
<proteinExistence type="predicted"/>
<keyword evidence="4" id="KW-1185">Reference proteome</keyword>
<dbReference type="GO" id="GO:0006302">
    <property type="term" value="P:double-strand break repair"/>
    <property type="evidence" value="ECO:0007669"/>
    <property type="project" value="TreeGrafter"/>
</dbReference>
<gene>
    <name evidence="3" type="ORF">EV356DRAFT_568543</name>
</gene>
<sequence>MSTAVLRKTQANSNGVPLTQNTAPVIEFRCLYTHDVRRKSKRWQDGFLKFHTFNNRVMVYDVPRNFIGDTHWKDQDELQEGDEISLECAVLVQVNEPIERSETDLTPLFEKRDKSSAKRLVGVQDKSRQSEFSHKTRTAAQSQNRHKSLQALLGDSRGPHGKAVLHAQSPYEIRSSDAENDWPDRPSSKRRKVDALTETKDLVQTTGTAKKRAESSESRRTKGGQKDESSHLQSRPVESAASCERSGPNLRSVIDISSDREHPSSDGLAPGPTMPPPPRSHKKTQQRGLRRPAPSRQKDRSTASKVLNGDFEIDTTARPSSPPVSTTNQMSSTQESPAPSKPVCPNEDDLNYERPAGRPFKFSKKASRNMLICQDISKKRPASKAAETTSIDEENGRPLARKQSTRRKDCSAQVPPVRKTDRECLQERVAQIGKKSCYQSAESSSPAIPPYDTVNPATPPAAKTSISSSFPFPCTDDNTAITLAQLDQQLLVAAPAPANSPSRAPEPALDRDRDHNHLRGAQSRTDNSTDLGLGHKKPTVSTENLEQARQRAEVEGAVLRQPFRKAKAFPGGVVERAGEKGGGKSEGGEQSTTRSKDNDSGPWSREAEDLFDWRPPDWDERGKRGEVLVNG</sequence>
<name>A0A6A6H444_VIRVR</name>
<feature type="compositionally biased region" description="Basic residues" evidence="1">
    <location>
        <begin position="279"/>
        <end position="290"/>
    </location>
</feature>
<feature type="compositionally biased region" description="Basic and acidic residues" evidence="1">
    <location>
        <begin position="211"/>
        <end position="230"/>
    </location>
</feature>
<dbReference type="InterPro" id="IPR018838">
    <property type="entry name" value="ZGRF1-like_N"/>
</dbReference>
<feature type="compositionally biased region" description="Basic and acidic residues" evidence="1">
    <location>
        <begin position="174"/>
        <end position="201"/>
    </location>
</feature>
<feature type="region of interest" description="Disordered" evidence="1">
    <location>
        <begin position="119"/>
        <end position="145"/>
    </location>
</feature>
<feature type="region of interest" description="Disordered" evidence="1">
    <location>
        <begin position="437"/>
        <end position="471"/>
    </location>
</feature>
<protein>
    <recommendedName>
        <fullName evidence="2">5'-3' DNA helicase ZGRF1-like N-terminal domain-containing protein</fullName>
    </recommendedName>
</protein>
<dbReference type="Pfam" id="PF10382">
    <property type="entry name" value="ZGRF1-like_N"/>
    <property type="match status" value="1"/>
</dbReference>
<feature type="region of interest" description="Disordered" evidence="1">
    <location>
        <begin position="492"/>
        <end position="631"/>
    </location>
</feature>
<dbReference type="EMBL" id="ML991813">
    <property type="protein sequence ID" value="KAF2232651.1"/>
    <property type="molecule type" value="Genomic_DNA"/>
</dbReference>
<feature type="region of interest" description="Disordered" evidence="1">
    <location>
        <begin position="169"/>
        <end position="422"/>
    </location>
</feature>
<feature type="compositionally biased region" description="Polar residues" evidence="1">
    <location>
        <begin position="317"/>
        <end position="337"/>
    </location>
</feature>
<dbReference type="GO" id="GO:0035861">
    <property type="term" value="C:site of double-strand break"/>
    <property type="evidence" value="ECO:0007669"/>
    <property type="project" value="TreeGrafter"/>
</dbReference>
<evidence type="ECO:0000313" key="4">
    <source>
        <dbReference type="Proteomes" id="UP000800092"/>
    </source>
</evidence>
<dbReference type="AlphaFoldDB" id="A0A6A6H444"/>